<dbReference type="SUPFAM" id="SSF51905">
    <property type="entry name" value="FAD/NAD(P)-binding domain"/>
    <property type="match status" value="1"/>
</dbReference>
<comment type="caution">
    <text evidence="8">The sequence shown here is derived from an EMBL/GenBank/DDBJ whole genome shotgun (WGS) entry which is preliminary data.</text>
</comment>
<dbReference type="Gene3D" id="3.50.50.60">
    <property type="entry name" value="FAD/NAD(P)-binding domain"/>
    <property type="match status" value="1"/>
</dbReference>
<feature type="domain" description="Glucose-methanol-choline oxidoreductase N-terminal" evidence="6">
    <location>
        <begin position="82"/>
        <end position="105"/>
    </location>
</feature>
<dbReference type="InterPro" id="IPR036188">
    <property type="entry name" value="FAD/NAD-bd_sf"/>
</dbReference>
<accession>A0ABT7QM63</accession>
<evidence type="ECO:0000256" key="5">
    <source>
        <dbReference type="RuleBase" id="RU003968"/>
    </source>
</evidence>
<dbReference type="PROSITE" id="PS00623">
    <property type="entry name" value="GMC_OXRED_1"/>
    <property type="match status" value="1"/>
</dbReference>
<comment type="similarity">
    <text evidence="2 5">Belongs to the GMC oxidoreductase family.</text>
</comment>
<evidence type="ECO:0000259" key="6">
    <source>
        <dbReference type="PROSITE" id="PS00623"/>
    </source>
</evidence>
<dbReference type="SUPFAM" id="SSF54373">
    <property type="entry name" value="FAD-linked reductases, C-terminal domain"/>
    <property type="match status" value="1"/>
</dbReference>
<dbReference type="PROSITE" id="PS51257">
    <property type="entry name" value="PROKAR_LIPOPROTEIN"/>
    <property type="match status" value="1"/>
</dbReference>
<dbReference type="InterPro" id="IPR000172">
    <property type="entry name" value="GMC_OxRdtase_N"/>
</dbReference>
<protein>
    <submittedName>
        <fullName evidence="8">GMC family oxidoreductase N-terminal domain-containing protein</fullName>
    </submittedName>
</protein>
<dbReference type="Pfam" id="PF05199">
    <property type="entry name" value="GMC_oxred_C"/>
    <property type="match status" value="1"/>
</dbReference>
<organism evidence="8 9">
    <name type="scientific">Candidatus Doriopsillibacter californiensis</name>
    <dbReference type="NCBI Taxonomy" id="2970740"/>
    <lineage>
        <taxon>Bacteria</taxon>
        <taxon>Pseudomonadati</taxon>
        <taxon>Pseudomonadota</taxon>
        <taxon>Gammaproteobacteria</taxon>
        <taxon>Candidatus Tethybacterales</taxon>
        <taxon>Candidatus Persebacteraceae</taxon>
        <taxon>Candidatus Doriopsillibacter</taxon>
    </lineage>
</organism>
<keyword evidence="3 5" id="KW-0285">Flavoprotein</keyword>
<sequence>MRKIYDYIVVGGGSAGCLLANRLSAGSARVLLLEAGGTGRGNIWLKIPIGYLQTMGNPATDWCFVLKENPHLNGRRLPYPRGRVLGGSSAINGMIYIRGQARDYDLWAQAGCEGWEWNSVLPYFLRHENNAILGGALHNQSGEVCVQPVRSNWRILDAFAEAAETCGIPRVEDFNGGDNLGVSYYQVNQKNGMRQTSADAFLWPIRQRPNLTVETGARGRRLLLENGNVVGVEYQTLDGVQTVHTDGEVILSAGSIGSPQILQCSGIGSPELLSEVGVETVHALPGVGENLQDHLQIRIAFSVNGVRTLNEMSYNPLWKVGMGLQYVFCRRGPLASAPSQLGCFAYSDDSMPAPDLQYHLQPLSLDNFGDPLHRHPGFTASVCDLRPHSRGYVRIASADPLATPVIDAQHLSHPQDRLTAARAIRHSRHLCAAAPLSKFVSKEIAPGTGMQSDEELALAAGEHSTTIFHPTGTCKMGREDDDTAVVDSRLRVRGLSGLRVADASIMPDIISGNTNAPTLMIAEKAAALILEDAVN</sequence>
<evidence type="ECO:0000259" key="7">
    <source>
        <dbReference type="PROSITE" id="PS00624"/>
    </source>
</evidence>
<dbReference type="InterPro" id="IPR007867">
    <property type="entry name" value="GMC_OxRtase_C"/>
</dbReference>
<dbReference type="InterPro" id="IPR012132">
    <property type="entry name" value="GMC_OxRdtase"/>
</dbReference>
<dbReference type="Proteomes" id="UP001168167">
    <property type="component" value="Unassembled WGS sequence"/>
</dbReference>
<dbReference type="Gene3D" id="3.30.560.10">
    <property type="entry name" value="Glucose Oxidase, domain 3"/>
    <property type="match status" value="1"/>
</dbReference>
<comment type="cofactor">
    <cofactor evidence="1">
        <name>FAD</name>
        <dbReference type="ChEBI" id="CHEBI:57692"/>
    </cofactor>
</comment>
<evidence type="ECO:0000313" key="9">
    <source>
        <dbReference type="Proteomes" id="UP001168167"/>
    </source>
</evidence>
<dbReference type="PANTHER" id="PTHR11552">
    <property type="entry name" value="GLUCOSE-METHANOL-CHOLINE GMC OXIDOREDUCTASE"/>
    <property type="match status" value="1"/>
</dbReference>
<evidence type="ECO:0000256" key="4">
    <source>
        <dbReference type="ARBA" id="ARBA00022827"/>
    </source>
</evidence>
<name>A0ABT7QM63_9GAMM</name>
<evidence type="ECO:0000256" key="3">
    <source>
        <dbReference type="ARBA" id="ARBA00022630"/>
    </source>
</evidence>
<keyword evidence="4 5" id="KW-0274">FAD</keyword>
<feature type="domain" description="Glucose-methanol-choline oxidoreductase N-terminal" evidence="7">
    <location>
        <begin position="254"/>
        <end position="268"/>
    </location>
</feature>
<gene>
    <name evidence="8" type="ORF">NQX30_04365</name>
</gene>
<evidence type="ECO:0000313" key="8">
    <source>
        <dbReference type="EMBL" id="MDM5147603.1"/>
    </source>
</evidence>
<dbReference type="PIRSF" id="PIRSF000137">
    <property type="entry name" value="Alcohol_oxidase"/>
    <property type="match status" value="1"/>
</dbReference>
<dbReference type="PROSITE" id="PS00624">
    <property type="entry name" value="GMC_OXRED_2"/>
    <property type="match status" value="1"/>
</dbReference>
<reference evidence="8" key="1">
    <citation type="submission" date="2022-08" db="EMBL/GenBank/DDBJ databases">
        <authorList>
            <person name="Dzunkova M."/>
            <person name="La Clair J."/>
            <person name="Tyml T."/>
            <person name="Doud D."/>
            <person name="Schulz F."/>
            <person name="Piquer S."/>
            <person name="Porcel Sanchis D."/>
            <person name="Osborn A."/>
            <person name="Robinson D."/>
            <person name="Louie K.B."/>
            <person name="Bowen B.P."/>
            <person name="Bowers R."/>
            <person name="Lee J."/>
            <person name="Arnau Llombart V."/>
            <person name="Diaz Villanueva W."/>
            <person name="Gosliner T."/>
            <person name="Northen T."/>
            <person name="Cheng J.-F."/>
            <person name="Burkart M.D."/>
            <person name="Woyke T."/>
        </authorList>
    </citation>
    <scope>NUCLEOTIDE SEQUENCE</scope>
    <source>
        <strain evidence="8">Df01</strain>
    </source>
</reference>
<evidence type="ECO:0000256" key="2">
    <source>
        <dbReference type="ARBA" id="ARBA00010790"/>
    </source>
</evidence>
<proteinExistence type="inferred from homology"/>
<dbReference type="Pfam" id="PF00732">
    <property type="entry name" value="GMC_oxred_N"/>
    <property type="match status" value="1"/>
</dbReference>
<dbReference type="EMBL" id="JANQAO010000002">
    <property type="protein sequence ID" value="MDM5147603.1"/>
    <property type="molecule type" value="Genomic_DNA"/>
</dbReference>
<dbReference type="PANTHER" id="PTHR11552:SF147">
    <property type="entry name" value="CHOLINE DEHYDROGENASE, MITOCHONDRIAL"/>
    <property type="match status" value="1"/>
</dbReference>
<evidence type="ECO:0000256" key="1">
    <source>
        <dbReference type="ARBA" id="ARBA00001974"/>
    </source>
</evidence>
<keyword evidence="9" id="KW-1185">Reference proteome</keyword>
<reference evidence="8" key="2">
    <citation type="journal article" date="2023" name="Microbiome">
        <title>Synthase-selected sorting approach identifies a beta-lactone synthase in a nudibranch symbiotic bacterium.</title>
        <authorList>
            <person name="Dzunkova M."/>
            <person name="La Clair J.J."/>
            <person name="Tyml T."/>
            <person name="Doud D."/>
            <person name="Schulz F."/>
            <person name="Piquer-Esteban S."/>
            <person name="Porcel Sanchis D."/>
            <person name="Osborn A."/>
            <person name="Robinson D."/>
            <person name="Louie K.B."/>
            <person name="Bowen B.P."/>
            <person name="Bowers R.M."/>
            <person name="Lee J."/>
            <person name="Arnau V."/>
            <person name="Diaz-Villanueva W."/>
            <person name="Stepanauskas R."/>
            <person name="Gosliner T."/>
            <person name="Date S.V."/>
            <person name="Northen T.R."/>
            <person name="Cheng J.F."/>
            <person name="Burkart M.D."/>
            <person name="Woyke T."/>
        </authorList>
    </citation>
    <scope>NUCLEOTIDE SEQUENCE</scope>
    <source>
        <strain evidence="8">Df01</strain>
    </source>
</reference>